<evidence type="ECO:0000256" key="6">
    <source>
        <dbReference type="ARBA" id="ARBA00022729"/>
    </source>
</evidence>
<keyword evidence="5" id="KW-0964">Secreted</keyword>
<sequence>MRLVKTLALYTGLYTGLLAVADAETKNGTDLCPGYRAVNASENAFGVRADLILNGEACDAFATDVQHLVLEVVHETDDRLHVKIQDAANQVYQVPEAAFPRPGGRSRATESTLQFDYSMSPFFFTVTRRATGEVLFDTSAAPLIFESQFVRLRTRLPWKPNLYGLGEHADSFRLPTRNFTRTLWNRGSDGMRAERNLYGSHPFYMDHRGHATHGVFLLNSNGMDVKIDTTHAGAKQHLEYNTLGGVLDLWFLGGPGPADVARQYSHLVGRPAMPPFWALGFHQSRHGFRDVYQLAEVVARYEAERIPLEAIWSDTDYMDRHRVFSLDPVRYPLSKMQAFVRHLHARNQRYVAVVHPAVAFANYPPLHHGIHDDVFLRRPNGSLFVADTWAGPAVFPDWFSTNIQAYYNKMFGHVFAPDSGIAMDGISLDANEPSFHSCKYPCIQKWRSLYRKPSRSRKPPRKGLEGWPCELQRHGHCKAKDGSLLTTTTTLNSSSSSLHAHLPPAQHPNSSSSSSLHLHQPLSPFHDPLPWHGLNDRCLTTPDYKIKNQPSQRRNSKTDPLSAKTIDTDVRHQNGLAMYDTHNLYGTMMASVVRHAILSVRPGHRPFLISRSTFAGAGAKAGCALGDNLSSSDHYRLSVRHLLSFASIFQFSMVGSNVCGYTGLSEWGLCARWVSLAAFYPLFRSHSAMHDIHRELYYLPTTKAAARKYVRIRYRLLDYLYTALWRASFDGTPPVSPLWWNQPLDENLWAEELAFNFGPSILVVPMPSKRFRTCRTYLPTDRFYVWDDHKPIDGDQRVHSFSGPVFPSQPVLIRGASIIPTRETWALTTTELRTKGFELLVALDSTASFAHGQLYLDDGISSNTSNRHSLIHFAYHSQNSSLSITGIFNAPVTDYITKITVLGAGCSNKNIMRLSRVRHRVRTTKHSRTFHVHVPLNAPNTVKIPAHQLKCFGDTLLP</sequence>
<dbReference type="Proteomes" id="UP000224854">
    <property type="component" value="Unassembled WGS sequence"/>
</dbReference>
<evidence type="ECO:0000256" key="9">
    <source>
        <dbReference type="ARBA" id="ARBA00023277"/>
    </source>
</evidence>
<evidence type="ECO:0000256" key="7">
    <source>
        <dbReference type="ARBA" id="ARBA00022801"/>
    </source>
</evidence>
<evidence type="ECO:0008006" key="22">
    <source>
        <dbReference type="Google" id="ProtNLM"/>
    </source>
</evidence>
<evidence type="ECO:0000256" key="15">
    <source>
        <dbReference type="SAM" id="MobiDB-lite"/>
    </source>
</evidence>
<dbReference type="InterPro" id="IPR011013">
    <property type="entry name" value="Gal_mutarotase_sf_dom"/>
</dbReference>
<dbReference type="Pfam" id="PF21365">
    <property type="entry name" value="Glyco_hydro_31_3rd"/>
    <property type="match status" value="1"/>
</dbReference>
<dbReference type="GO" id="GO:0005576">
    <property type="term" value="C:extracellular region"/>
    <property type="evidence" value="ECO:0007669"/>
    <property type="project" value="UniProtKB-SubCell"/>
</dbReference>
<keyword evidence="11" id="KW-0961">Cell wall biogenesis/degradation</keyword>
<dbReference type="SUPFAM" id="SSF74650">
    <property type="entry name" value="Galactose mutarotase-like"/>
    <property type="match status" value="1"/>
</dbReference>
<organism evidence="20 21">
    <name type="scientific">Ophiocordyceps australis</name>
    <dbReference type="NCBI Taxonomy" id="1399860"/>
    <lineage>
        <taxon>Eukaryota</taxon>
        <taxon>Fungi</taxon>
        <taxon>Dikarya</taxon>
        <taxon>Ascomycota</taxon>
        <taxon>Pezizomycotina</taxon>
        <taxon>Sordariomycetes</taxon>
        <taxon>Hypocreomycetidae</taxon>
        <taxon>Hypocreales</taxon>
        <taxon>Ophiocordycipitaceae</taxon>
        <taxon>Ophiocordyceps</taxon>
    </lineage>
</organism>
<keyword evidence="7 14" id="KW-0378">Hydrolase</keyword>
<dbReference type="GO" id="GO:0030246">
    <property type="term" value="F:carbohydrate binding"/>
    <property type="evidence" value="ECO:0007669"/>
    <property type="project" value="InterPro"/>
</dbReference>
<evidence type="ECO:0000256" key="2">
    <source>
        <dbReference type="ARBA" id="ARBA00001657"/>
    </source>
</evidence>
<feature type="region of interest" description="Disordered" evidence="15">
    <location>
        <begin position="488"/>
        <end position="519"/>
    </location>
</feature>
<accession>A0A2C5YQ94</accession>
<dbReference type="InterPro" id="IPR048395">
    <property type="entry name" value="Glyco_hydro_31_C"/>
</dbReference>
<dbReference type="GO" id="GO:0071555">
    <property type="term" value="P:cell wall organization"/>
    <property type="evidence" value="ECO:0007669"/>
    <property type="project" value="UniProtKB-KW"/>
</dbReference>
<dbReference type="Gene3D" id="2.60.40.1760">
    <property type="entry name" value="glycosyl hydrolase (family 31)"/>
    <property type="match status" value="1"/>
</dbReference>
<dbReference type="SUPFAM" id="SSF51445">
    <property type="entry name" value="(Trans)glycosidases"/>
    <property type="match status" value="1"/>
</dbReference>
<dbReference type="InterPro" id="IPR000322">
    <property type="entry name" value="Glyco_hydro_31_TIM"/>
</dbReference>
<evidence type="ECO:0000256" key="3">
    <source>
        <dbReference type="ARBA" id="ARBA00004613"/>
    </source>
</evidence>
<dbReference type="GO" id="GO:0008422">
    <property type="term" value="F:beta-glucosidase activity"/>
    <property type="evidence" value="ECO:0007669"/>
    <property type="project" value="UniProtKB-EC"/>
</dbReference>
<evidence type="ECO:0000313" key="21">
    <source>
        <dbReference type="Proteomes" id="UP000224854"/>
    </source>
</evidence>
<dbReference type="GO" id="GO:0000272">
    <property type="term" value="P:polysaccharide catabolic process"/>
    <property type="evidence" value="ECO:0007669"/>
    <property type="project" value="UniProtKB-KW"/>
</dbReference>
<protein>
    <recommendedName>
        <fullName evidence="22">Alpha-glucosidase</fullName>
    </recommendedName>
</protein>
<evidence type="ECO:0000259" key="19">
    <source>
        <dbReference type="Pfam" id="PF21365"/>
    </source>
</evidence>
<evidence type="ECO:0000256" key="16">
    <source>
        <dbReference type="SAM" id="SignalP"/>
    </source>
</evidence>
<dbReference type="Gene3D" id="3.20.20.80">
    <property type="entry name" value="Glycosidases"/>
    <property type="match status" value="2"/>
</dbReference>
<dbReference type="GO" id="GO:0004558">
    <property type="term" value="F:alpha-1,4-glucosidase activity"/>
    <property type="evidence" value="ECO:0007669"/>
    <property type="project" value="UniProtKB-EC"/>
</dbReference>
<keyword evidence="10 14" id="KW-0326">Glycosidase</keyword>
<dbReference type="InterPro" id="IPR013780">
    <property type="entry name" value="Glyco_hydro_b"/>
</dbReference>
<dbReference type="PANTHER" id="PTHR22762:SF67">
    <property type="entry name" value="ALPHA_BETA-GLUCOSIDASE AGDC-RELATED"/>
    <property type="match status" value="1"/>
</dbReference>
<evidence type="ECO:0000256" key="14">
    <source>
        <dbReference type="RuleBase" id="RU361185"/>
    </source>
</evidence>
<dbReference type="InterPro" id="IPR025887">
    <property type="entry name" value="Glyco_hydro_31_N_dom"/>
</dbReference>
<keyword evidence="6 16" id="KW-0732">Signal</keyword>
<comment type="subcellular location">
    <subcellularLocation>
        <location evidence="3">Secreted</location>
    </subcellularLocation>
</comment>
<evidence type="ECO:0000256" key="8">
    <source>
        <dbReference type="ARBA" id="ARBA00023180"/>
    </source>
</evidence>
<dbReference type="AlphaFoldDB" id="A0A2C5YQ94"/>
<evidence type="ECO:0000256" key="11">
    <source>
        <dbReference type="ARBA" id="ARBA00023316"/>
    </source>
</evidence>
<feature type="compositionally biased region" description="Low complexity" evidence="15">
    <location>
        <begin position="488"/>
        <end position="498"/>
    </location>
</feature>
<keyword evidence="12" id="KW-0624">Polysaccharide degradation</keyword>
<dbReference type="Gene3D" id="2.60.40.1180">
    <property type="entry name" value="Golgi alpha-mannosidase II"/>
    <property type="match status" value="2"/>
</dbReference>
<comment type="catalytic activity">
    <reaction evidence="2">
        <text>Hydrolysis of terminal, non-reducing (1-&gt;4)-linked alpha-D-glucose residues with release of alpha-D-glucose.</text>
        <dbReference type="EC" id="3.2.1.20"/>
    </reaction>
</comment>
<evidence type="ECO:0000256" key="10">
    <source>
        <dbReference type="ARBA" id="ARBA00023295"/>
    </source>
</evidence>
<dbReference type="Pfam" id="PF01055">
    <property type="entry name" value="Glyco_hydro_31_2nd"/>
    <property type="match status" value="1"/>
</dbReference>
<dbReference type="EMBL" id="NJEU01000652">
    <property type="protein sequence ID" value="PHH71695.1"/>
    <property type="molecule type" value="Genomic_DNA"/>
</dbReference>
<feature type="signal peptide" evidence="16">
    <location>
        <begin position="1"/>
        <end position="23"/>
    </location>
</feature>
<dbReference type="PANTHER" id="PTHR22762">
    <property type="entry name" value="ALPHA-GLUCOSIDASE"/>
    <property type="match status" value="1"/>
</dbReference>
<feature type="chain" id="PRO_5012880469" description="Alpha-glucosidase" evidence="16">
    <location>
        <begin position="24"/>
        <end position="958"/>
    </location>
</feature>
<keyword evidence="8" id="KW-0325">Glycoprotein</keyword>
<name>A0A2C5YQ94_9HYPO</name>
<comment type="similarity">
    <text evidence="4 14">Belongs to the glycosyl hydrolase 31 family.</text>
</comment>
<comment type="function">
    <text evidence="13">Glucosidase involved in the degradation of cellulosic biomass. Has both alpha- and beta-glucosidase activity.</text>
</comment>
<dbReference type="InterPro" id="IPR017853">
    <property type="entry name" value="GH"/>
</dbReference>
<gene>
    <name evidence="20" type="ORF">CDD82_6371</name>
</gene>
<dbReference type="OrthoDB" id="5839090at2759"/>
<dbReference type="CDD" id="cd14752">
    <property type="entry name" value="GH31_N"/>
    <property type="match status" value="1"/>
</dbReference>
<evidence type="ECO:0000259" key="17">
    <source>
        <dbReference type="Pfam" id="PF01055"/>
    </source>
</evidence>
<evidence type="ECO:0000256" key="12">
    <source>
        <dbReference type="ARBA" id="ARBA00023326"/>
    </source>
</evidence>
<feature type="domain" description="Glycoside hydrolase family 31 TIM barrel" evidence="17">
    <location>
        <begin position="271"/>
        <end position="723"/>
    </location>
</feature>
<keyword evidence="9" id="KW-0119">Carbohydrate metabolism</keyword>
<proteinExistence type="inferred from homology"/>
<feature type="compositionally biased region" description="Low complexity" evidence="15">
    <location>
        <begin position="507"/>
        <end position="519"/>
    </location>
</feature>
<feature type="domain" description="Glycoside hydrolase family 31 N-terminal" evidence="18">
    <location>
        <begin position="115"/>
        <end position="222"/>
    </location>
</feature>
<evidence type="ECO:0000256" key="4">
    <source>
        <dbReference type="ARBA" id="ARBA00007806"/>
    </source>
</evidence>
<keyword evidence="21" id="KW-1185">Reference proteome</keyword>
<evidence type="ECO:0000256" key="5">
    <source>
        <dbReference type="ARBA" id="ARBA00022525"/>
    </source>
</evidence>
<evidence type="ECO:0000259" key="18">
    <source>
        <dbReference type="Pfam" id="PF13802"/>
    </source>
</evidence>
<comment type="catalytic activity">
    <reaction evidence="1">
        <text>Hydrolysis of terminal, non-reducing beta-D-glucosyl residues with release of beta-D-glucose.</text>
        <dbReference type="EC" id="3.2.1.21"/>
    </reaction>
</comment>
<feature type="domain" description="Glycosyl hydrolase family 31 C-terminal" evidence="19">
    <location>
        <begin position="731"/>
        <end position="819"/>
    </location>
</feature>
<evidence type="ECO:0000313" key="20">
    <source>
        <dbReference type="EMBL" id="PHH71695.1"/>
    </source>
</evidence>
<comment type="caution">
    <text evidence="20">The sequence shown here is derived from an EMBL/GenBank/DDBJ whole genome shotgun (WGS) entry which is preliminary data.</text>
</comment>
<dbReference type="Pfam" id="PF13802">
    <property type="entry name" value="Gal_mutarotas_2"/>
    <property type="match status" value="1"/>
</dbReference>
<evidence type="ECO:0000256" key="13">
    <source>
        <dbReference type="ARBA" id="ARBA00025512"/>
    </source>
</evidence>
<reference evidence="20 21" key="1">
    <citation type="submission" date="2017-06" db="EMBL/GenBank/DDBJ databases">
        <title>Ant-infecting Ophiocordyceps genomes reveal a high diversity of potential behavioral manipulation genes and a possible major role for enterotoxins.</title>
        <authorList>
            <person name="De Bekker C."/>
            <person name="Evans H.C."/>
            <person name="Brachmann A."/>
            <person name="Hughes D.P."/>
        </authorList>
    </citation>
    <scope>NUCLEOTIDE SEQUENCE [LARGE SCALE GENOMIC DNA]</scope>
    <source>
        <strain evidence="20 21">1348a</strain>
    </source>
</reference>
<evidence type="ECO:0000256" key="1">
    <source>
        <dbReference type="ARBA" id="ARBA00000448"/>
    </source>
</evidence>
<dbReference type="SUPFAM" id="SSF51011">
    <property type="entry name" value="Glycosyl hydrolase domain"/>
    <property type="match status" value="1"/>
</dbReference>